<keyword evidence="4" id="KW-1185">Reference proteome</keyword>
<dbReference type="InterPro" id="IPR011009">
    <property type="entry name" value="Kinase-like_dom_sf"/>
</dbReference>
<comment type="caution">
    <text evidence="3">The sequence shown here is derived from an EMBL/GenBank/DDBJ whole genome shotgun (WGS) entry which is preliminary data.</text>
</comment>
<evidence type="ECO:0000313" key="3">
    <source>
        <dbReference type="EMBL" id="KAF4618597.1"/>
    </source>
</evidence>
<feature type="compositionally biased region" description="Polar residues" evidence="1">
    <location>
        <begin position="382"/>
        <end position="420"/>
    </location>
</feature>
<protein>
    <recommendedName>
        <fullName evidence="2">Fungal-type protein kinase domain-containing protein</fullName>
    </recommendedName>
</protein>
<sequence>MRRREPVISSSSKTTTFMSSIGYCNPRFLPPKTHATEKKSVMQCATKSFAASDLSAQSSVCVKGAWQILGHNLRRERDMLGLLISKFGKNRPPDLVVDDVDFEGAWKNGNRLGAAMGKALSSFTTIKQALAAVRDALVAHMDAYEKCNMLHRDVSIGNITFYADDPVIASGVRQLSRPGTWQFMSIHILQNPTLPEGVSDDVESFLWVVLQLALRFTCTGHNVIDLQRILEQIFDQSRYDSVKQEYTGGTAKASLIYNGIVEGINVLKLNNKALTIFFTEFTSMIFELNVYHQQVERAAQMMLIADDALDEAAAYTAAVAEKKMGFRALQASNHKGPLTLFEEILGPKCDKLRPVDMMPASDQLLIAFAGSRSGKRAFSMDAGTSRQSSSKHSLTGSRTGSRQTSRTPSESDSMAHSVSIGSDPGRRQSARLNSHKRDAQQRREADAEARRGGN</sequence>
<organism evidence="3 4">
    <name type="scientific">Agrocybe pediades</name>
    <dbReference type="NCBI Taxonomy" id="84607"/>
    <lineage>
        <taxon>Eukaryota</taxon>
        <taxon>Fungi</taxon>
        <taxon>Dikarya</taxon>
        <taxon>Basidiomycota</taxon>
        <taxon>Agaricomycotina</taxon>
        <taxon>Agaricomycetes</taxon>
        <taxon>Agaricomycetidae</taxon>
        <taxon>Agaricales</taxon>
        <taxon>Agaricineae</taxon>
        <taxon>Strophariaceae</taxon>
        <taxon>Agrocybe</taxon>
    </lineage>
</organism>
<feature type="domain" description="Fungal-type protein kinase" evidence="2">
    <location>
        <begin position="116"/>
        <end position="210"/>
    </location>
</feature>
<dbReference type="InterPro" id="IPR040976">
    <property type="entry name" value="Pkinase_fungal"/>
</dbReference>
<evidence type="ECO:0000313" key="4">
    <source>
        <dbReference type="Proteomes" id="UP000521872"/>
    </source>
</evidence>
<name>A0A8H4VQQ7_9AGAR</name>
<dbReference type="AlphaFoldDB" id="A0A8H4VQQ7"/>
<reference evidence="3 4" key="1">
    <citation type="submission" date="2019-12" db="EMBL/GenBank/DDBJ databases">
        <authorList>
            <person name="Floudas D."/>
            <person name="Bentzer J."/>
            <person name="Ahren D."/>
            <person name="Johansson T."/>
            <person name="Persson P."/>
            <person name="Tunlid A."/>
        </authorList>
    </citation>
    <scope>NUCLEOTIDE SEQUENCE [LARGE SCALE GENOMIC DNA]</scope>
    <source>
        <strain evidence="3 4">CBS 102.39</strain>
    </source>
</reference>
<feature type="compositionally biased region" description="Basic and acidic residues" evidence="1">
    <location>
        <begin position="435"/>
        <end position="454"/>
    </location>
</feature>
<accession>A0A8H4VQQ7</accession>
<feature type="region of interest" description="Disordered" evidence="1">
    <location>
        <begin position="377"/>
        <end position="454"/>
    </location>
</feature>
<evidence type="ECO:0000259" key="2">
    <source>
        <dbReference type="Pfam" id="PF17667"/>
    </source>
</evidence>
<dbReference type="Proteomes" id="UP000521872">
    <property type="component" value="Unassembled WGS sequence"/>
</dbReference>
<gene>
    <name evidence="3" type="ORF">D9613_009660</name>
</gene>
<proteinExistence type="predicted"/>
<dbReference type="Pfam" id="PF17667">
    <property type="entry name" value="Pkinase_fungal"/>
    <property type="match status" value="1"/>
</dbReference>
<evidence type="ECO:0000256" key="1">
    <source>
        <dbReference type="SAM" id="MobiDB-lite"/>
    </source>
</evidence>
<dbReference type="EMBL" id="JAACJL010000017">
    <property type="protein sequence ID" value="KAF4618597.1"/>
    <property type="molecule type" value="Genomic_DNA"/>
</dbReference>
<dbReference type="SUPFAM" id="SSF56112">
    <property type="entry name" value="Protein kinase-like (PK-like)"/>
    <property type="match status" value="1"/>
</dbReference>